<dbReference type="GO" id="GO:0032993">
    <property type="term" value="C:protein-DNA complex"/>
    <property type="evidence" value="ECO:0007669"/>
    <property type="project" value="TreeGrafter"/>
</dbReference>
<dbReference type="InterPro" id="IPR039420">
    <property type="entry name" value="WalR-like"/>
</dbReference>
<dbReference type="Gene3D" id="6.10.250.690">
    <property type="match status" value="1"/>
</dbReference>
<organism evidence="10 11">
    <name type="scientific">Parapedobacter koreensis</name>
    <dbReference type="NCBI Taxonomy" id="332977"/>
    <lineage>
        <taxon>Bacteria</taxon>
        <taxon>Pseudomonadati</taxon>
        <taxon>Bacteroidota</taxon>
        <taxon>Sphingobacteriia</taxon>
        <taxon>Sphingobacteriales</taxon>
        <taxon>Sphingobacteriaceae</taxon>
        <taxon>Parapedobacter</taxon>
    </lineage>
</organism>
<evidence type="ECO:0000313" key="10">
    <source>
        <dbReference type="EMBL" id="SEL10738.1"/>
    </source>
</evidence>
<dbReference type="SMART" id="SM00448">
    <property type="entry name" value="REC"/>
    <property type="match status" value="1"/>
</dbReference>
<dbReference type="GO" id="GO:0006355">
    <property type="term" value="P:regulation of DNA-templated transcription"/>
    <property type="evidence" value="ECO:0007669"/>
    <property type="project" value="InterPro"/>
</dbReference>
<feature type="domain" description="Response regulatory" evidence="8">
    <location>
        <begin position="2"/>
        <end position="116"/>
    </location>
</feature>
<evidence type="ECO:0000256" key="1">
    <source>
        <dbReference type="ARBA" id="ARBA00022553"/>
    </source>
</evidence>
<dbReference type="RefSeq" id="WP_090605083.1">
    <property type="nucleotide sequence ID" value="NZ_FNZR01000003.1"/>
</dbReference>
<dbReference type="SUPFAM" id="SSF52172">
    <property type="entry name" value="CheY-like"/>
    <property type="match status" value="1"/>
</dbReference>
<evidence type="ECO:0000256" key="3">
    <source>
        <dbReference type="ARBA" id="ARBA00023015"/>
    </source>
</evidence>
<dbReference type="InterPro" id="IPR001867">
    <property type="entry name" value="OmpR/PhoB-type_DNA-bd"/>
</dbReference>
<proteinExistence type="predicted"/>
<dbReference type="CDD" id="cd00383">
    <property type="entry name" value="trans_reg_C"/>
    <property type="match status" value="1"/>
</dbReference>
<keyword evidence="2" id="KW-0902">Two-component regulatory system</keyword>
<protein>
    <submittedName>
        <fullName evidence="10">DNA-binding response regulator, OmpR family, contains REC and winged-helix (WHTH) domain</fullName>
    </submittedName>
</protein>
<dbReference type="EMBL" id="FNZR01000003">
    <property type="protein sequence ID" value="SEL10738.1"/>
    <property type="molecule type" value="Genomic_DNA"/>
</dbReference>
<reference evidence="11" key="1">
    <citation type="submission" date="2016-10" db="EMBL/GenBank/DDBJ databases">
        <authorList>
            <person name="Varghese N."/>
            <person name="Submissions S."/>
        </authorList>
    </citation>
    <scope>NUCLEOTIDE SEQUENCE [LARGE SCALE GENOMIC DNA]</scope>
    <source>
        <strain evidence="11">Jip14</strain>
    </source>
</reference>
<evidence type="ECO:0000256" key="4">
    <source>
        <dbReference type="ARBA" id="ARBA00023125"/>
    </source>
</evidence>
<sequence length="225" mass="25820">MNILVIEDELSLQETIRESLEKENFHVETANAFDEAINKVSFFDYDCILLDIMLPGGSGLNILRHLRSIEKGDNVIIISAKDSVHDKITGLDLGADDYLTKPFHLAELNARVKSLLRRRSFGRKNTVSFQNIHVDMDNFSASIDETPLTLNRKEFDILVYFILNKNRIVSKPSLAEKVWGDYMEDADDYDFIYSQIKNLRKKLRDGGAKIRIQPVYGMGYRLEAL</sequence>
<dbReference type="GO" id="GO:0005829">
    <property type="term" value="C:cytosol"/>
    <property type="evidence" value="ECO:0007669"/>
    <property type="project" value="TreeGrafter"/>
</dbReference>
<dbReference type="GO" id="GO:0000976">
    <property type="term" value="F:transcription cis-regulatory region binding"/>
    <property type="evidence" value="ECO:0007669"/>
    <property type="project" value="TreeGrafter"/>
</dbReference>
<dbReference type="AlphaFoldDB" id="A0A1H7MIL9"/>
<gene>
    <name evidence="10" type="ORF">SAMN05421740_103522</name>
</gene>
<keyword evidence="3" id="KW-0805">Transcription regulation</keyword>
<evidence type="ECO:0000256" key="2">
    <source>
        <dbReference type="ARBA" id="ARBA00023012"/>
    </source>
</evidence>
<evidence type="ECO:0000256" key="6">
    <source>
        <dbReference type="PROSITE-ProRule" id="PRU00169"/>
    </source>
</evidence>
<feature type="modified residue" description="4-aspartylphosphate" evidence="6">
    <location>
        <position position="51"/>
    </location>
</feature>
<dbReference type="Gene3D" id="3.40.50.2300">
    <property type="match status" value="1"/>
</dbReference>
<dbReference type="PROSITE" id="PS51755">
    <property type="entry name" value="OMPR_PHOB"/>
    <property type="match status" value="1"/>
</dbReference>
<dbReference type="InterPro" id="IPR011006">
    <property type="entry name" value="CheY-like_superfamily"/>
</dbReference>
<dbReference type="Gene3D" id="1.10.10.10">
    <property type="entry name" value="Winged helix-like DNA-binding domain superfamily/Winged helix DNA-binding domain"/>
    <property type="match status" value="1"/>
</dbReference>
<feature type="domain" description="OmpR/PhoB-type" evidence="9">
    <location>
        <begin position="124"/>
        <end position="224"/>
    </location>
</feature>
<feature type="DNA-binding region" description="OmpR/PhoB-type" evidence="7">
    <location>
        <begin position="124"/>
        <end position="224"/>
    </location>
</feature>
<dbReference type="InterPro" id="IPR001789">
    <property type="entry name" value="Sig_transdc_resp-reg_receiver"/>
</dbReference>
<evidence type="ECO:0000256" key="7">
    <source>
        <dbReference type="PROSITE-ProRule" id="PRU01091"/>
    </source>
</evidence>
<dbReference type="InterPro" id="IPR036388">
    <property type="entry name" value="WH-like_DNA-bd_sf"/>
</dbReference>
<keyword evidence="5" id="KW-0804">Transcription</keyword>
<dbReference type="SMART" id="SM00862">
    <property type="entry name" value="Trans_reg_C"/>
    <property type="match status" value="1"/>
</dbReference>
<name>A0A1H7MIL9_9SPHI</name>
<evidence type="ECO:0000256" key="5">
    <source>
        <dbReference type="ARBA" id="ARBA00023163"/>
    </source>
</evidence>
<dbReference type="Pfam" id="PF00486">
    <property type="entry name" value="Trans_reg_C"/>
    <property type="match status" value="1"/>
</dbReference>
<accession>A0A1H7MIL9</accession>
<dbReference type="Proteomes" id="UP000198916">
    <property type="component" value="Unassembled WGS sequence"/>
</dbReference>
<dbReference type="PANTHER" id="PTHR48111">
    <property type="entry name" value="REGULATOR OF RPOS"/>
    <property type="match status" value="1"/>
</dbReference>
<dbReference type="Pfam" id="PF00072">
    <property type="entry name" value="Response_reg"/>
    <property type="match status" value="1"/>
</dbReference>
<dbReference type="GO" id="GO:0000156">
    <property type="term" value="F:phosphorelay response regulator activity"/>
    <property type="evidence" value="ECO:0007669"/>
    <property type="project" value="TreeGrafter"/>
</dbReference>
<dbReference type="OrthoDB" id="9790442at2"/>
<dbReference type="PANTHER" id="PTHR48111:SF22">
    <property type="entry name" value="REGULATOR OF RPOS"/>
    <property type="match status" value="1"/>
</dbReference>
<evidence type="ECO:0000259" key="8">
    <source>
        <dbReference type="PROSITE" id="PS50110"/>
    </source>
</evidence>
<keyword evidence="4 7" id="KW-0238">DNA-binding</keyword>
<dbReference type="STRING" id="332977.SAMN05421740_103522"/>
<keyword evidence="1 6" id="KW-0597">Phosphoprotein</keyword>
<dbReference type="PROSITE" id="PS50110">
    <property type="entry name" value="RESPONSE_REGULATORY"/>
    <property type="match status" value="1"/>
</dbReference>
<evidence type="ECO:0000313" key="11">
    <source>
        <dbReference type="Proteomes" id="UP000198916"/>
    </source>
</evidence>
<keyword evidence="11" id="KW-1185">Reference proteome</keyword>
<evidence type="ECO:0000259" key="9">
    <source>
        <dbReference type="PROSITE" id="PS51755"/>
    </source>
</evidence>